<evidence type="ECO:0000313" key="2">
    <source>
        <dbReference type="EMBL" id="KAK0469289.1"/>
    </source>
</evidence>
<dbReference type="GO" id="GO:0016787">
    <property type="term" value="F:hydrolase activity"/>
    <property type="evidence" value="ECO:0007669"/>
    <property type="project" value="UniProtKB-KW"/>
</dbReference>
<dbReference type="Proteomes" id="UP001175211">
    <property type="component" value="Unassembled WGS sequence"/>
</dbReference>
<dbReference type="PANTHER" id="PTHR43194:SF2">
    <property type="entry name" value="PEROXISOMAL MEMBRANE PROTEIN LPX1"/>
    <property type="match status" value="1"/>
</dbReference>
<feature type="domain" description="AB hydrolase-1" evidence="1">
    <location>
        <begin position="42"/>
        <end position="326"/>
    </location>
</feature>
<proteinExistence type="predicted"/>
<gene>
    <name evidence="2" type="ORF">EV420DRAFT_1633708</name>
</gene>
<dbReference type="GeneID" id="85359774"/>
<reference evidence="2" key="1">
    <citation type="submission" date="2023-06" db="EMBL/GenBank/DDBJ databases">
        <authorList>
            <consortium name="Lawrence Berkeley National Laboratory"/>
            <person name="Ahrendt S."/>
            <person name="Sahu N."/>
            <person name="Indic B."/>
            <person name="Wong-Bajracharya J."/>
            <person name="Merenyi Z."/>
            <person name="Ke H.-M."/>
            <person name="Monk M."/>
            <person name="Kocsube S."/>
            <person name="Drula E."/>
            <person name="Lipzen A."/>
            <person name="Balint B."/>
            <person name="Henrissat B."/>
            <person name="Andreopoulos B."/>
            <person name="Martin F.M."/>
            <person name="Harder C.B."/>
            <person name="Rigling D."/>
            <person name="Ford K.L."/>
            <person name="Foster G.D."/>
            <person name="Pangilinan J."/>
            <person name="Papanicolaou A."/>
            <person name="Barry K."/>
            <person name="LaButti K."/>
            <person name="Viragh M."/>
            <person name="Koriabine M."/>
            <person name="Yan M."/>
            <person name="Riley R."/>
            <person name="Champramary S."/>
            <person name="Plett K.L."/>
            <person name="Tsai I.J."/>
            <person name="Slot J."/>
            <person name="Sipos G."/>
            <person name="Plett J."/>
            <person name="Nagy L.G."/>
            <person name="Grigoriev I.V."/>
        </authorList>
    </citation>
    <scope>NUCLEOTIDE SEQUENCE</scope>
    <source>
        <strain evidence="2">CCBAS 213</strain>
    </source>
</reference>
<protein>
    <submittedName>
        <fullName evidence="2">Alpha/beta hydrolase fold-1</fullName>
    </submittedName>
</protein>
<dbReference type="InterPro" id="IPR029058">
    <property type="entry name" value="AB_hydrolase_fold"/>
</dbReference>
<dbReference type="EMBL" id="JAUEPS010000001">
    <property type="protein sequence ID" value="KAK0469289.1"/>
    <property type="molecule type" value="Genomic_DNA"/>
</dbReference>
<dbReference type="Gene3D" id="3.40.50.1820">
    <property type="entry name" value="alpha/beta hydrolase"/>
    <property type="match status" value="1"/>
</dbReference>
<accession>A0AA39U2C1</accession>
<dbReference type="InterPro" id="IPR050228">
    <property type="entry name" value="Carboxylesterase_BioH"/>
</dbReference>
<sequence length="343" mass="38316">MAPLSSQSYVFDPRPSYPLVSTVKRYWKPSSPFLEDNDALTLIFAHGTGFHKEQWEPTVEDLFSLIEKRGGLKIREVWSIDASNHGDAAILNEEVLQWGYEETFRWEEYARSIHALLMGLGTGVDVDFTSRCLVGIGHSMGAVSLLLSLTFNPRPTFESLILVELMTMNQEHSRGPGTFLSSASGSRRDTWPSKEEAYATMKGRKAWQVWDDRVLRLFVEHGLRSLPTMDYPDQVNGVTLKCSRKQEIACYRDSLGISRAYRGMAHFVKLLPIHLIYGAIDDILPPEIKDDIINNACGGIENLASVSRVEGGGHLVVQMNPTGLAEKIWAALTSSKTTAQARL</sequence>
<dbReference type="Pfam" id="PF12697">
    <property type="entry name" value="Abhydrolase_6"/>
    <property type="match status" value="1"/>
</dbReference>
<dbReference type="RefSeq" id="XP_060339082.1">
    <property type="nucleotide sequence ID" value="XM_060476226.1"/>
</dbReference>
<dbReference type="PANTHER" id="PTHR43194">
    <property type="entry name" value="HYDROLASE ALPHA/BETA FOLD FAMILY"/>
    <property type="match status" value="1"/>
</dbReference>
<comment type="caution">
    <text evidence="2">The sequence shown here is derived from an EMBL/GenBank/DDBJ whole genome shotgun (WGS) entry which is preliminary data.</text>
</comment>
<evidence type="ECO:0000313" key="3">
    <source>
        <dbReference type="Proteomes" id="UP001175211"/>
    </source>
</evidence>
<dbReference type="AlphaFoldDB" id="A0AA39U2C1"/>
<dbReference type="SUPFAM" id="SSF53474">
    <property type="entry name" value="alpha/beta-Hydrolases"/>
    <property type="match status" value="1"/>
</dbReference>
<name>A0AA39U2C1_ARMTA</name>
<dbReference type="InterPro" id="IPR000073">
    <property type="entry name" value="AB_hydrolase_1"/>
</dbReference>
<keyword evidence="3" id="KW-1185">Reference proteome</keyword>
<organism evidence="2 3">
    <name type="scientific">Armillaria tabescens</name>
    <name type="common">Ringless honey mushroom</name>
    <name type="synonym">Agaricus tabescens</name>
    <dbReference type="NCBI Taxonomy" id="1929756"/>
    <lineage>
        <taxon>Eukaryota</taxon>
        <taxon>Fungi</taxon>
        <taxon>Dikarya</taxon>
        <taxon>Basidiomycota</taxon>
        <taxon>Agaricomycotina</taxon>
        <taxon>Agaricomycetes</taxon>
        <taxon>Agaricomycetidae</taxon>
        <taxon>Agaricales</taxon>
        <taxon>Marasmiineae</taxon>
        <taxon>Physalacriaceae</taxon>
        <taxon>Desarmillaria</taxon>
    </lineage>
</organism>
<evidence type="ECO:0000259" key="1">
    <source>
        <dbReference type="Pfam" id="PF12697"/>
    </source>
</evidence>
<keyword evidence="2" id="KW-0378">Hydrolase</keyword>